<dbReference type="GO" id="GO:0070573">
    <property type="term" value="F:metallodipeptidase activity"/>
    <property type="evidence" value="ECO:0007669"/>
    <property type="project" value="InterPro"/>
</dbReference>
<dbReference type="Pfam" id="PF01244">
    <property type="entry name" value="Peptidase_M19"/>
    <property type="match status" value="1"/>
</dbReference>
<evidence type="ECO:0000313" key="2">
    <source>
        <dbReference type="Proteomes" id="UP000288623"/>
    </source>
</evidence>
<keyword evidence="2" id="KW-1185">Reference proteome</keyword>
<dbReference type="InterPro" id="IPR032466">
    <property type="entry name" value="Metal_Hydrolase"/>
</dbReference>
<dbReference type="SUPFAM" id="SSF51556">
    <property type="entry name" value="Metallo-dependent hydrolases"/>
    <property type="match status" value="1"/>
</dbReference>
<comment type="caution">
    <text evidence="1">The sequence shown here is derived from an EMBL/GenBank/DDBJ whole genome shotgun (WGS) entry which is preliminary data.</text>
</comment>
<name>A0A433RYS1_9BACL</name>
<dbReference type="OrthoDB" id="9804920at2"/>
<dbReference type="InterPro" id="IPR008257">
    <property type="entry name" value="Pept_M19"/>
</dbReference>
<dbReference type="PANTHER" id="PTHR10443:SF12">
    <property type="entry name" value="DIPEPTIDASE"/>
    <property type="match status" value="1"/>
</dbReference>
<sequence length="310" mass="34948">MRIIDLHCDVLYQLSSREQPTDFRTDETLQCGFVHLKEAQAKAQIFAIFIDEVIPENERYMEALRQIELFQAQVLTQPEMVHITDWQQLSTLEEGQIGAILSLEGCDAIGGDLNKLKMLLNAGIKLVGLTWNFENAVAYGAQEDPTKGLKAFGKEVVTCLNEHDIIIDVSHLNMQSFWDVLPLAKHIIASHSNARTLCDHERNLTDEQAKALVAHGGHIHLVYNPPFVVEDAEDNIELEDLVKHFSYLADLVGAEHLGLGSDFDGIHHTIQKLHHLGDTQQLLAALETTFTKQQIEGIAYQNFERYVQAF</sequence>
<dbReference type="EMBL" id="JTFC01000003">
    <property type="protein sequence ID" value="RUS58420.1"/>
    <property type="molecule type" value="Genomic_DNA"/>
</dbReference>
<dbReference type="RefSeq" id="WP_126989044.1">
    <property type="nucleotide sequence ID" value="NZ_JTFC01000003.1"/>
</dbReference>
<proteinExistence type="predicted"/>
<protein>
    <submittedName>
        <fullName evidence="1">Diguanylate cyclase</fullName>
    </submittedName>
</protein>
<reference evidence="1 2" key="1">
    <citation type="submission" date="2014-11" db="EMBL/GenBank/DDBJ databases">
        <title>Genome sequence and analysis of novel Kurthia sp.</title>
        <authorList>
            <person name="Lawson J.N."/>
            <person name="Gonzalez J.E."/>
            <person name="Rinauldi L."/>
            <person name="Xuan Z."/>
            <person name="Firman A."/>
            <person name="Shaddox L."/>
            <person name="Trudeau A."/>
            <person name="Shah S."/>
            <person name="Reiman D."/>
        </authorList>
    </citation>
    <scope>NUCLEOTIDE SEQUENCE [LARGE SCALE GENOMIC DNA]</scope>
    <source>
        <strain evidence="1 2">3B1D</strain>
    </source>
</reference>
<dbReference type="Gene3D" id="3.20.20.140">
    <property type="entry name" value="Metal-dependent hydrolases"/>
    <property type="match status" value="1"/>
</dbReference>
<gene>
    <name evidence="1" type="ORF">QI30_00670</name>
</gene>
<dbReference type="PROSITE" id="PS51365">
    <property type="entry name" value="RENAL_DIPEPTIDASE_2"/>
    <property type="match status" value="1"/>
</dbReference>
<dbReference type="GO" id="GO:0006508">
    <property type="term" value="P:proteolysis"/>
    <property type="evidence" value="ECO:0007669"/>
    <property type="project" value="InterPro"/>
</dbReference>
<dbReference type="Proteomes" id="UP000288623">
    <property type="component" value="Unassembled WGS sequence"/>
</dbReference>
<organism evidence="1 2">
    <name type="scientific">Candidatus Kurthia intestinigallinarum</name>
    <dbReference type="NCBI Taxonomy" id="1562256"/>
    <lineage>
        <taxon>Bacteria</taxon>
        <taxon>Bacillati</taxon>
        <taxon>Bacillota</taxon>
        <taxon>Bacilli</taxon>
        <taxon>Bacillales</taxon>
        <taxon>Caryophanaceae</taxon>
        <taxon>Kurthia</taxon>
    </lineage>
</organism>
<accession>A0A433RYS1</accession>
<dbReference type="PANTHER" id="PTHR10443">
    <property type="entry name" value="MICROSOMAL DIPEPTIDASE"/>
    <property type="match status" value="1"/>
</dbReference>
<dbReference type="AlphaFoldDB" id="A0A433RYS1"/>
<evidence type="ECO:0000313" key="1">
    <source>
        <dbReference type="EMBL" id="RUS58420.1"/>
    </source>
</evidence>